<dbReference type="RefSeq" id="XP_016606276.1">
    <property type="nucleotide sequence ID" value="XM_016754836.1"/>
</dbReference>
<dbReference type="GO" id="GO:0005783">
    <property type="term" value="C:endoplasmic reticulum"/>
    <property type="evidence" value="ECO:0007669"/>
    <property type="project" value="TreeGrafter"/>
</dbReference>
<dbReference type="InParanoid" id="A0A0L0HBC6"/>
<name>A0A0L0HBC6_SPIPD</name>
<comment type="similarity">
    <text evidence="1 7">Belongs to the ATP-dependent AMP-binding enzyme family.</text>
</comment>
<dbReference type="GO" id="GO:0004467">
    <property type="term" value="F:long-chain fatty acid-CoA ligase activity"/>
    <property type="evidence" value="ECO:0007669"/>
    <property type="project" value="UniProtKB-EC"/>
</dbReference>
<evidence type="ECO:0000256" key="6">
    <source>
        <dbReference type="ARBA" id="ARBA00026121"/>
    </source>
</evidence>
<evidence type="ECO:0000256" key="7">
    <source>
        <dbReference type="RuleBase" id="RU369030"/>
    </source>
</evidence>
<dbReference type="PANTHER" id="PTHR43272">
    <property type="entry name" value="LONG-CHAIN-FATTY-ACID--COA LIGASE"/>
    <property type="match status" value="1"/>
</dbReference>
<evidence type="ECO:0000256" key="5">
    <source>
        <dbReference type="ARBA" id="ARBA00022840"/>
    </source>
</evidence>
<evidence type="ECO:0000313" key="10">
    <source>
        <dbReference type="Proteomes" id="UP000053201"/>
    </source>
</evidence>
<dbReference type="STRING" id="645134.A0A0L0HBC6"/>
<proteinExistence type="inferred from homology"/>
<evidence type="ECO:0000256" key="3">
    <source>
        <dbReference type="ARBA" id="ARBA00022741"/>
    </source>
</evidence>
<gene>
    <name evidence="9" type="ORF">SPPG_06636</name>
</gene>
<comment type="function">
    <text evidence="7">Catalyzes the conversion of long-chain fatty acids to their active form acyl-CoAs for both synthesis of cellular lipids, and degradation via beta-oxidation.</text>
</comment>
<dbReference type="CDD" id="cd05927">
    <property type="entry name" value="LC-FACS_euk"/>
    <property type="match status" value="1"/>
</dbReference>
<evidence type="ECO:0000256" key="1">
    <source>
        <dbReference type="ARBA" id="ARBA00006432"/>
    </source>
</evidence>
<dbReference type="PANTHER" id="PTHR43272:SF33">
    <property type="entry name" value="AMP-BINDING DOMAIN-CONTAINING PROTEIN-RELATED"/>
    <property type="match status" value="1"/>
</dbReference>
<dbReference type="Pfam" id="PF00501">
    <property type="entry name" value="AMP-binding"/>
    <property type="match status" value="1"/>
</dbReference>
<keyword evidence="4 7" id="KW-0276">Fatty acid metabolism</keyword>
<accession>A0A0L0HBC6</accession>
<dbReference type="PROSITE" id="PS00455">
    <property type="entry name" value="AMP_BINDING"/>
    <property type="match status" value="1"/>
</dbReference>
<dbReference type="GO" id="GO:0005524">
    <property type="term" value="F:ATP binding"/>
    <property type="evidence" value="ECO:0007669"/>
    <property type="project" value="UniProtKB-KW"/>
</dbReference>
<keyword evidence="2 7" id="KW-0436">Ligase</keyword>
<dbReference type="VEuPathDB" id="FungiDB:SPPG_06636"/>
<reference evidence="9 10" key="1">
    <citation type="submission" date="2009-08" db="EMBL/GenBank/DDBJ databases">
        <title>The Genome Sequence of Spizellomyces punctatus strain DAOM BR117.</title>
        <authorList>
            <consortium name="The Broad Institute Genome Sequencing Platform"/>
            <person name="Russ C."/>
            <person name="Cuomo C."/>
            <person name="Shea T."/>
            <person name="Young S.K."/>
            <person name="Zeng Q."/>
            <person name="Koehrsen M."/>
            <person name="Haas B."/>
            <person name="Borodovsky M."/>
            <person name="Guigo R."/>
            <person name="Alvarado L."/>
            <person name="Berlin A."/>
            <person name="Bochicchio J."/>
            <person name="Borenstein D."/>
            <person name="Chapman S."/>
            <person name="Chen Z."/>
            <person name="Engels R."/>
            <person name="Freedman E."/>
            <person name="Gellesch M."/>
            <person name="Goldberg J."/>
            <person name="Griggs A."/>
            <person name="Gujja S."/>
            <person name="Heiman D."/>
            <person name="Hepburn T."/>
            <person name="Howarth C."/>
            <person name="Jen D."/>
            <person name="Larson L."/>
            <person name="Lewis B."/>
            <person name="Mehta T."/>
            <person name="Park D."/>
            <person name="Pearson M."/>
            <person name="Roberts A."/>
            <person name="Saif S."/>
            <person name="Shenoy N."/>
            <person name="Sisk P."/>
            <person name="Stolte C."/>
            <person name="Sykes S."/>
            <person name="Thomson T."/>
            <person name="Walk T."/>
            <person name="White J."/>
            <person name="Yandava C."/>
            <person name="Burger G."/>
            <person name="Gray M.W."/>
            <person name="Holland P.W.H."/>
            <person name="King N."/>
            <person name="Lang F.B.F."/>
            <person name="Roger A.J."/>
            <person name="Ruiz-Trillo I."/>
            <person name="Lander E."/>
            <person name="Nusbaum C."/>
        </authorList>
    </citation>
    <scope>NUCLEOTIDE SEQUENCE [LARGE SCALE GENOMIC DNA]</scope>
    <source>
        <strain evidence="9 10">DAOM BR117</strain>
    </source>
</reference>
<keyword evidence="10" id="KW-1185">Reference proteome</keyword>
<comment type="catalytic activity">
    <reaction evidence="7">
        <text>a long-chain fatty acid + ATP + CoA = a long-chain fatty acyl-CoA + AMP + diphosphate</text>
        <dbReference type="Rhea" id="RHEA:15421"/>
        <dbReference type="ChEBI" id="CHEBI:30616"/>
        <dbReference type="ChEBI" id="CHEBI:33019"/>
        <dbReference type="ChEBI" id="CHEBI:57287"/>
        <dbReference type="ChEBI" id="CHEBI:57560"/>
        <dbReference type="ChEBI" id="CHEBI:83139"/>
        <dbReference type="ChEBI" id="CHEBI:456215"/>
        <dbReference type="EC" id="6.2.1.3"/>
    </reaction>
</comment>
<dbReference type="Proteomes" id="UP000053201">
    <property type="component" value="Unassembled WGS sequence"/>
</dbReference>
<dbReference type="InterPro" id="IPR000873">
    <property type="entry name" value="AMP-dep_synth/lig_dom"/>
</dbReference>
<dbReference type="GeneID" id="27689927"/>
<dbReference type="eggNOG" id="KOG1256">
    <property type="taxonomic scope" value="Eukaryota"/>
</dbReference>
<dbReference type="EMBL" id="KQ257461">
    <property type="protein sequence ID" value="KNC98236.1"/>
    <property type="molecule type" value="Genomic_DNA"/>
</dbReference>
<dbReference type="InterPro" id="IPR042099">
    <property type="entry name" value="ANL_N_sf"/>
</dbReference>
<dbReference type="OrthoDB" id="1700726at2759"/>
<keyword evidence="3 7" id="KW-0547">Nucleotide-binding</keyword>
<dbReference type="SUPFAM" id="SSF56801">
    <property type="entry name" value="Acetyl-CoA synthetase-like"/>
    <property type="match status" value="1"/>
</dbReference>
<sequence length="657" mass="72604">MVKQQLMFTVEVPGSPEVAGEGKPRRHFLHADKPFVGCPPEASNLHENLLRGVKLSGDSPYLGSRPVTNGVPGPYVWQTYNEVLKRVKNLGSGFAHRDLGVDSAVGLFSINRPEWIIAEHACFLHSCITVPLYDTLGADAIEFIVNQSELGLVVATKDKAKILLDIKERLPTLKHLVIMDTPDEELIAKGKGLDVEVISIIDLEREGAEKPKEGTLPTKDTIATICYTSGTTGLPKGVMLSHENLLSFTAATRSLVDSNSVCNYNKDDCYISYLPLAHVFERIVQVCLTWAGARIGFYQGDTLKLLDDVAELKPTIFASVPRLYNRIYDKVLQGVKAKGGIGAMLFKKAFAAKKAYLASGHTNHMLWDNLVFSKVRARLGGRVRLMLTGAAPISADVMDFLRICFSAMVIEGYGQTETSGGASVTDGRDLSSGHIGGPAPHCEIKLIDVPEMGYTSKDEPHPRGEICIRGTNVFKGYYKNPEKTAETLDKDGWCHTGDVGRWDSQGRLQIIDRVKNIFKLAQGEYIAPEKIELVYQKHEIVAQSFVYGDSLQATLVAIIVPDEDVIKQWVISKGLPSKPLAELCQDQAVRKAVLKELEDYGRAEGLKGFENVKNIYLEPNQFTPESGLMTPTFKLKRHEAKKYYQKQIDEMYAAISS</sequence>
<keyword evidence="7" id="KW-0443">Lipid metabolism</keyword>
<evidence type="ECO:0000313" key="9">
    <source>
        <dbReference type="EMBL" id="KNC98236.1"/>
    </source>
</evidence>
<organism evidence="9 10">
    <name type="scientific">Spizellomyces punctatus (strain DAOM BR117)</name>
    <dbReference type="NCBI Taxonomy" id="645134"/>
    <lineage>
        <taxon>Eukaryota</taxon>
        <taxon>Fungi</taxon>
        <taxon>Fungi incertae sedis</taxon>
        <taxon>Chytridiomycota</taxon>
        <taxon>Chytridiomycota incertae sedis</taxon>
        <taxon>Chytridiomycetes</taxon>
        <taxon>Spizellomycetales</taxon>
        <taxon>Spizellomycetaceae</taxon>
        <taxon>Spizellomyces</taxon>
    </lineage>
</organism>
<evidence type="ECO:0000256" key="2">
    <source>
        <dbReference type="ARBA" id="ARBA00022598"/>
    </source>
</evidence>
<dbReference type="GO" id="GO:0016020">
    <property type="term" value="C:membrane"/>
    <property type="evidence" value="ECO:0007669"/>
    <property type="project" value="TreeGrafter"/>
</dbReference>
<dbReference type="InterPro" id="IPR045311">
    <property type="entry name" value="LC-FACS_euk"/>
</dbReference>
<dbReference type="OMA" id="WYHSIGL"/>
<dbReference type="Gene3D" id="3.40.50.12780">
    <property type="entry name" value="N-terminal domain of ligase-like"/>
    <property type="match status" value="1"/>
</dbReference>
<dbReference type="InterPro" id="IPR020845">
    <property type="entry name" value="AMP-binding_CS"/>
</dbReference>
<evidence type="ECO:0000259" key="8">
    <source>
        <dbReference type="Pfam" id="PF00501"/>
    </source>
</evidence>
<evidence type="ECO:0000256" key="4">
    <source>
        <dbReference type="ARBA" id="ARBA00022832"/>
    </source>
</evidence>
<dbReference type="AlphaFoldDB" id="A0A0L0HBC6"/>
<dbReference type="EC" id="6.2.1.3" evidence="6 7"/>
<feature type="domain" description="AMP-dependent synthetase/ligase" evidence="8">
    <location>
        <begin position="73"/>
        <end position="478"/>
    </location>
</feature>
<protein>
    <recommendedName>
        <fullName evidence="6 7">Long-chain-fatty-acid--CoA ligase</fullName>
        <ecNumber evidence="6 7">6.2.1.3</ecNumber>
    </recommendedName>
</protein>
<keyword evidence="5 7" id="KW-0067">ATP-binding</keyword>